<dbReference type="KEGG" id="nte:NEUTE1DRAFT100187"/>
<evidence type="ECO:0000256" key="2">
    <source>
        <dbReference type="ARBA" id="ARBA00022723"/>
    </source>
</evidence>
<name>F8MN46_NEUT8</name>
<dbReference type="EMBL" id="GL891304">
    <property type="protein sequence ID" value="EGO57219.1"/>
    <property type="molecule type" value="Genomic_DNA"/>
</dbReference>
<dbReference type="OrthoDB" id="407355at2759"/>
<keyword evidence="5" id="KW-0119">Carbohydrate metabolism</keyword>
<dbReference type="RefSeq" id="XP_009850379.1">
    <property type="nucleotide sequence ID" value="XM_009852077.1"/>
</dbReference>
<evidence type="ECO:0000256" key="7">
    <source>
        <dbReference type="SAM" id="MobiDB-lite"/>
    </source>
</evidence>
<dbReference type="Pfam" id="PF01522">
    <property type="entry name" value="Polysacc_deac_1"/>
    <property type="match status" value="1"/>
</dbReference>
<evidence type="ECO:0000256" key="1">
    <source>
        <dbReference type="ARBA" id="ARBA00001941"/>
    </source>
</evidence>
<dbReference type="InterPro" id="IPR011330">
    <property type="entry name" value="Glyco_hydro/deAcase_b/a-brl"/>
</dbReference>
<dbReference type="GO" id="GO:0046872">
    <property type="term" value="F:metal ion binding"/>
    <property type="evidence" value="ECO:0007669"/>
    <property type="project" value="UniProtKB-KW"/>
</dbReference>
<feature type="compositionally biased region" description="Low complexity" evidence="7">
    <location>
        <begin position="94"/>
        <end position="103"/>
    </location>
</feature>
<dbReference type="PROSITE" id="PS51677">
    <property type="entry name" value="NODB"/>
    <property type="match status" value="1"/>
</dbReference>
<evidence type="ECO:0000256" key="5">
    <source>
        <dbReference type="ARBA" id="ARBA00023277"/>
    </source>
</evidence>
<dbReference type="CDD" id="cd10951">
    <property type="entry name" value="CE4_ClCDA_like"/>
    <property type="match status" value="1"/>
</dbReference>
<accession>F8MN46</accession>
<reference evidence="10" key="1">
    <citation type="journal article" date="2011" name="Genetics">
        <title>Massive changes in genome architecture accompany the transition to self-fertility in the filamentous fungus Neurospora tetrasperma.</title>
        <authorList>
            <person name="Ellison C.E."/>
            <person name="Stajich J.E."/>
            <person name="Jacobson D.J."/>
            <person name="Natvig D.O."/>
            <person name="Lapidus A."/>
            <person name="Foster B."/>
            <person name="Aerts A."/>
            <person name="Riley R."/>
            <person name="Lindquist E.A."/>
            <person name="Grigoriev I.V."/>
            <person name="Taylor J.W."/>
        </authorList>
    </citation>
    <scope>NUCLEOTIDE SEQUENCE [LARGE SCALE GENOMIC DNA]</scope>
    <source>
        <strain evidence="10">FGSC 2508 / P0657</strain>
    </source>
</reference>
<dbReference type="GeneID" id="20821643"/>
<evidence type="ECO:0000313" key="10">
    <source>
        <dbReference type="Proteomes" id="UP000008065"/>
    </source>
</evidence>
<dbReference type="HOGENOM" id="CLU_021264_11_0_1"/>
<dbReference type="Gene3D" id="3.20.20.370">
    <property type="entry name" value="Glycoside hydrolase/deacetylase"/>
    <property type="match status" value="1"/>
</dbReference>
<organism evidence="9 10">
    <name type="scientific">Neurospora tetrasperma (strain FGSC 2508 / ATCC MYA-4615 / P0657)</name>
    <dbReference type="NCBI Taxonomy" id="510951"/>
    <lineage>
        <taxon>Eukaryota</taxon>
        <taxon>Fungi</taxon>
        <taxon>Dikarya</taxon>
        <taxon>Ascomycota</taxon>
        <taxon>Pezizomycotina</taxon>
        <taxon>Sordariomycetes</taxon>
        <taxon>Sordariomycetidae</taxon>
        <taxon>Sordariales</taxon>
        <taxon>Sordariaceae</taxon>
        <taxon>Neurospora</taxon>
    </lineage>
</organism>
<dbReference type="InterPro" id="IPR002509">
    <property type="entry name" value="NODB_dom"/>
</dbReference>
<gene>
    <name evidence="9" type="ORF">NEUTE1DRAFT_100187</name>
</gene>
<protein>
    <recommendedName>
        <fullName evidence="8">NodB homology domain-containing protein</fullName>
    </recommendedName>
</protein>
<evidence type="ECO:0000259" key="8">
    <source>
        <dbReference type="PROSITE" id="PS51677"/>
    </source>
</evidence>
<feature type="region of interest" description="Disordered" evidence="7">
    <location>
        <begin position="90"/>
        <end position="121"/>
    </location>
</feature>
<proteinExistence type="predicted"/>
<evidence type="ECO:0000313" key="9">
    <source>
        <dbReference type="EMBL" id="EGO57219.1"/>
    </source>
</evidence>
<dbReference type="GO" id="GO:0005975">
    <property type="term" value="P:carbohydrate metabolic process"/>
    <property type="evidence" value="ECO:0007669"/>
    <property type="project" value="InterPro"/>
</dbReference>
<dbReference type="Proteomes" id="UP000008065">
    <property type="component" value="Unassembled WGS sequence"/>
</dbReference>
<dbReference type="AlphaFoldDB" id="F8MN46"/>
<comment type="cofactor">
    <cofactor evidence="1">
        <name>Co(2+)</name>
        <dbReference type="ChEBI" id="CHEBI:48828"/>
    </cofactor>
</comment>
<feature type="domain" description="NodB homology" evidence="8">
    <location>
        <begin position="141"/>
        <end position="336"/>
    </location>
</feature>
<dbReference type="PANTHER" id="PTHR46471">
    <property type="entry name" value="CHITIN DEACETYLASE"/>
    <property type="match status" value="1"/>
</dbReference>
<sequence length="351" mass="38568">MSDIVGPYMQAQEDERCNANPLTSISALTGALGIILDDHLKWACEIGLAARTTCSGKLKWQSNTVVDLLAFSRGDCSRCIVYKSRPPSRELYPNNNNNNNNNNGPDHHYPNQDTSSSSSSSYLLHRAVPTGQVITHCTTPGIIALTFDDGPYIYTSQLLDTLASYSPPIRATFFVNGANWVSGIDDESTPYPSILRRMLSEGHQIASHTWSHLDLTTATTAQRVEQVTKLEDVLQRVVGVKPRYIRPPYATCENGCLEDLEGMGLHVVNFDVDTKDYENDSQAGIQVSVDKFNNELGSNPQTDSAIVLSHDVHRWTVERLVGEMVATLRARGFGTGTVGECLGDPQSGWYA</sequence>
<evidence type="ECO:0000256" key="3">
    <source>
        <dbReference type="ARBA" id="ARBA00022729"/>
    </source>
</evidence>
<dbReference type="VEuPathDB" id="FungiDB:NEUTE1DRAFT_100187"/>
<keyword evidence="3" id="KW-0732">Signal</keyword>
<dbReference type="SUPFAM" id="SSF88713">
    <property type="entry name" value="Glycoside hydrolase/deacetylase"/>
    <property type="match status" value="1"/>
</dbReference>
<evidence type="ECO:0000256" key="6">
    <source>
        <dbReference type="ARBA" id="ARBA00023285"/>
    </source>
</evidence>
<keyword evidence="4" id="KW-0378">Hydrolase</keyword>
<keyword evidence="10" id="KW-1185">Reference proteome</keyword>
<dbReference type="PANTHER" id="PTHR46471:SF4">
    <property type="entry name" value="CHITIN DEACETYLASE"/>
    <property type="match status" value="1"/>
</dbReference>
<keyword evidence="6" id="KW-0170">Cobalt</keyword>
<evidence type="ECO:0000256" key="4">
    <source>
        <dbReference type="ARBA" id="ARBA00022801"/>
    </source>
</evidence>
<keyword evidence="2" id="KW-0479">Metal-binding</keyword>
<dbReference type="GO" id="GO:0016810">
    <property type="term" value="F:hydrolase activity, acting on carbon-nitrogen (but not peptide) bonds"/>
    <property type="evidence" value="ECO:0007669"/>
    <property type="project" value="InterPro"/>
</dbReference>